<dbReference type="PROSITE" id="PS50994">
    <property type="entry name" value="INTEGRASE"/>
    <property type="match status" value="1"/>
</dbReference>
<dbReference type="OrthoDB" id="6429193at2759"/>
<organism evidence="2 3">
    <name type="scientific">Nephila pilipes</name>
    <name type="common">Giant wood spider</name>
    <name type="synonym">Nephila maculata</name>
    <dbReference type="NCBI Taxonomy" id="299642"/>
    <lineage>
        <taxon>Eukaryota</taxon>
        <taxon>Metazoa</taxon>
        <taxon>Ecdysozoa</taxon>
        <taxon>Arthropoda</taxon>
        <taxon>Chelicerata</taxon>
        <taxon>Arachnida</taxon>
        <taxon>Araneae</taxon>
        <taxon>Araneomorphae</taxon>
        <taxon>Entelegynae</taxon>
        <taxon>Araneoidea</taxon>
        <taxon>Nephilidae</taxon>
        <taxon>Nephila</taxon>
    </lineage>
</organism>
<dbReference type="EMBL" id="BMAW01032491">
    <property type="protein sequence ID" value="GFU25740.1"/>
    <property type="molecule type" value="Genomic_DNA"/>
</dbReference>
<dbReference type="SUPFAM" id="SSF53098">
    <property type="entry name" value="Ribonuclease H-like"/>
    <property type="match status" value="1"/>
</dbReference>
<name>A0A8X6QPS0_NEPPI</name>
<dbReference type="Gene3D" id="3.30.420.10">
    <property type="entry name" value="Ribonuclease H-like superfamily/Ribonuclease H"/>
    <property type="match status" value="1"/>
</dbReference>
<dbReference type="GO" id="GO:0003676">
    <property type="term" value="F:nucleic acid binding"/>
    <property type="evidence" value="ECO:0007669"/>
    <property type="project" value="InterPro"/>
</dbReference>
<gene>
    <name evidence="2" type="primary">RF55_22571</name>
    <name evidence="2" type="ORF">NPIL_276061</name>
</gene>
<reference evidence="2" key="1">
    <citation type="submission" date="2020-08" db="EMBL/GenBank/DDBJ databases">
        <title>Multicomponent nature underlies the extraordinary mechanical properties of spider dragline silk.</title>
        <authorList>
            <person name="Kono N."/>
            <person name="Nakamura H."/>
            <person name="Mori M."/>
            <person name="Yoshida Y."/>
            <person name="Ohtoshi R."/>
            <person name="Malay A.D."/>
            <person name="Moran D.A.P."/>
            <person name="Tomita M."/>
            <person name="Numata K."/>
            <person name="Arakawa K."/>
        </authorList>
    </citation>
    <scope>NUCLEOTIDE SEQUENCE</scope>
</reference>
<feature type="domain" description="Integrase catalytic" evidence="1">
    <location>
        <begin position="1"/>
        <end position="71"/>
    </location>
</feature>
<sequence length="109" mass="12349">MTDAFSSNWIARFSVPSTITTVQGSQFESCLFRALIRLLGEKRIHTTVHHSQSNGLIEEFHRPLKAAIISYATEKWTKFLPTILLGLRPSLKETIGCTSAELVYEKILR</sequence>
<dbReference type="PANTHER" id="PTHR38681:SF1">
    <property type="entry name" value="RETROVIRUS-RELATED POL POLYPROTEIN FROM TRANSPOSON 412-LIKE PROTEIN"/>
    <property type="match status" value="1"/>
</dbReference>
<proteinExistence type="predicted"/>
<dbReference type="InterPro" id="IPR001584">
    <property type="entry name" value="Integrase_cat-core"/>
</dbReference>
<dbReference type="InterPro" id="IPR036397">
    <property type="entry name" value="RNaseH_sf"/>
</dbReference>
<comment type="caution">
    <text evidence="2">The sequence shown here is derived from an EMBL/GenBank/DDBJ whole genome shotgun (WGS) entry which is preliminary data.</text>
</comment>
<evidence type="ECO:0000313" key="3">
    <source>
        <dbReference type="Proteomes" id="UP000887013"/>
    </source>
</evidence>
<evidence type="ECO:0000259" key="1">
    <source>
        <dbReference type="PROSITE" id="PS50994"/>
    </source>
</evidence>
<dbReference type="InterPro" id="IPR012337">
    <property type="entry name" value="RNaseH-like_sf"/>
</dbReference>
<protein>
    <submittedName>
        <fullName evidence="2">Pol polyprotein</fullName>
    </submittedName>
</protein>
<dbReference type="AlphaFoldDB" id="A0A8X6QPS0"/>
<keyword evidence="3" id="KW-1185">Reference proteome</keyword>
<accession>A0A8X6QPS0</accession>
<evidence type="ECO:0000313" key="2">
    <source>
        <dbReference type="EMBL" id="GFU25740.1"/>
    </source>
</evidence>
<dbReference type="Proteomes" id="UP000887013">
    <property type="component" value="Unassembled WGS sequence"/>
</dbReference>
<dbReference type="GO" id="GO:0015074">
    <property type="term" value="P:DNA integration"/>
    <property type="evidence" value="ECO:0007669"/>
    <property type="project" value="InterPro"/>
</dbReference>
<dbReference type="PANTHER" id="PTHR38681">
    <property type="entry name" value="RETROVIRUS-RELATED POL POLYPROTEIN FROM TRANSPOSON 412-LIKE PROTEIN-RELATED"/>
    <property type="match status" value="1"/>
</dbReference>